<comment type="caution">
    <text evidence="3">The sequence shown here is derived from an EMBL/GenBank/DDBJ whole genome shotgun (WGS) entry which is preliminary data.</text>
</comment>
<protein>
    <submittedName>
        <fullName evidence="3">CHRD domain-containing protein</fullName>
    </submittedName>
</protein>
<dbReference type="InterPro" id="IPR010895">
    <property type="entry name" value="CHRD"/>
</dbReference>
<dbReference type="RefSeq" id="WP_207333550.1">
    <property type="nucleotide sequence ID" value="NZ_JAFMYU010000001.1"/>
</dbReference>
<sequence length="159" mass="16617">MKKGLIFTFGVMATTIFFACKNDNTTVVTPSNNTIFAATLNGANEKPNSTTSPATGTFSGNLDNTTRVLSYTLNYSGFPASSTVVAGHLHEIPPTSASGVNGTGPVAIPFPTLTPPIIGTTTALSQSQVDNMKAGLYYANIHTNDYPDGAIRGNLVKQN</sequence>
<gene>
    <name evidence="3" type="ORF">J2I48_01210</name>
</gene>
<evidence type="ECO:0000256" key="1">
    <source>
        <dbReference type="SAM" id="SignalP"/>
    </source>
</evidence>
<dbReference type="EMBL" id="JAFMYU010000001">
    <property type="protein sequence ID" value="MBO0929587.1"/>
    <property type="molecule type" value="Genomic_DNA"/>
</dbReference>
<evidence type="ECO:0000313" key="3">
    <source>
        <dbReference type="EMBL" id="MBO0929587.1"/>
    </source>
</evidence>
<name>A0A939JUA6_9BACT</name>
<feature type="signal peptide" evidence="1">
    <location>
        <begin position="1"/>
        <end position="19"/>
    </location>
</feature>
<proteinExistence type="predicted"/>
<dbReference type="PROSITE" id="PS50933">
    <property type="entry name" value="CHRD"/>
    <property type="match status" value="1"/>
</dbReference>
<reference evidence="3 4" key="1">
    <citation type="submission" date="2021-03" db="EMBL/GenBank/DDBJ databases">
        <title>Fibrella sp. HMF5036 genome sequencing and assembly.</title>
        <authorList>
            <person name="Kang H."/>
            <person name="Kim H."/>
            <person name="Bae S."/>
            <person name="Joh K."/>
        </authorList>
    </citation>
    <scope>NUCLEOTIDE SEQUENCE [LARGE SCALE GENOMIC DNA]</scope>
    <source>
        <strain evidence="3 4">HMF5036</strain>
    </source>
</reference>
<dbReference type="Proteomes" id="UP000664795">
    <property type="component" value="Unassembled WGS sequence"/>
</dbReference>
<keyword evidence="1" id="KW-0732">Signal</keyword>
<evidence type="ECO:0000259" key="2">
    <source>
        <dbReference type="PROSITE" id="PS50933"/>
    </source>
</evidence>
<dbReference type="PROSITE" id="PS51257">
    <property type="entry name" value="PROKAR_LIPOPROTEIN"/>
    <property type="match status" value="1"/>
</dbReference>
<keyword evidence="4" id="KW-1185">Reference proteome</keyword>
<accession>A0A939JUA6</accession>
<organism evidence="3 4">
    <name type="scientific">Fibrella aquatilis</name>
    <dbReference type="NCBI Taxonomy" id="2817059"/>
    <lineage>
        <taxon>Bacteria</taxon>
        <taxon>Pseudomonadati</taxon>
        <taxon>Bacteroidota</taxon>
        <taxon>Cytophagia</taxon>
        <taxon>Cytophagales</taxon>
        <taxon>Spirosomataceae</taxon>
        <taxon>Fibrella</taxon>
    </lineage>
</organism>
<feature type="chain" id="PRO_5036876002" evidence="1">
    <location>
        <begin position="20"/>
        <end position="159"/>
    </location>
</feature>
<dbReference type="Pfam" id="PF07452">
    <property type="entry name" value="CHRD"/>
    <property type="match status" value="1"/>
</dbReference>
<dbReference type="AlphaFoldDB" id="A0A939JUA6"/>
<feature type="domain" description="CHRD" evidence="2">
    <location>
        <begin position="32"/>
        <end position="159"/>
    </location>
</feature>
<dbReference type="SMART" id="SM00754">
    <property type="entry name" value="CHRD"/>
    <property type="match status" value="1"/>
</dbReference>
<evidence type="ECO:0000313" key="4">
    <source>
        <dbReference type="Proteomes" id="UP000664795"/>
    </source>
</evidence>